<accession>A0AAD9X7Y5</accession>
<evidence type="ECO:0000313" key="2">
    <source>
        <dbReference type="EMBL" id="KAK2654442.1"/>
    </source>
</evidence>
<dbReference type="InterPro" id="IPR043502">
    <property type="entry name" value="DNA/RNA_pol_sf"/>
</dbReference>
<reference evidence="2" key="1">
    <citation type="journal article" date="2023" name="Plant J.">
        <title>Genome sequences and population genomics provide insights into the demographic history, inbreeding, and mutation load of two 'living fossil' tree species of Dipteronia.</title>
        <authorList>
            <person name="Feng Y."/>
            <person name="Comes H.P."/>
            <person name="Chen J."/>
            <person name="Zhu S."/>
            <person name="Lu R."/>
            <person name="Zhang X."/>
            <person name="Li P."/>
            <person name="Qiu J."/>
            <person name="Olsen K.M."/>
            <person name="Qiu Y."/>
        </authorList>
    </citation>
    <scope>NUCLEOTIDE SEQUENCE</scope>
    <source>
        <strain evidence="2">KIB01</strain>
    </source>
</reference>
<keyword evidence="3" id="KW-1185">Reference proteome</keyword>
<dbReference type="SUPFAM" id="SSF56672">
    <property type="entry name" value="DNA/RNA polymerases"/>
    <property type="match status" value="1"/>
</dbReference>
<dbReference type="CDD" id="cd01650">
    <property type="entry name" value="RT_nLTR_like"/>
    <property type="match status" value="1"/>
</dbReference>
<dbReference type="PANTHER" id="PTHR46890">
    <property type="entry name" value="NON-LTR RETROLELEMENT REVERSE TRANSCRIPTASE-LIKE PROTEIN-RELATED"/>
    <property type="match status" value="1"/>
</dbReference>
<evidence type="ECO:0000313" key="3">
    <source>
        <dbReference type="Proteomes" id="UP001280121"/>
    </source>
</evidence>
<comment type="caution">
    <text evidence="2">The sequence shown here is derived from an EMBL/GenBank/DDBJ whole genome shotgun (WGS) entry which is preliminary data.</text>
</comment>
<gene>
    <name evidence="2" type="ORF">Ddye_014298</name>
</gene>
<name>A0AAD9X7Y5_9ROSI</name>
<dbReference type="EMBL" id="JANJYI010000004">
    <property type="protein sequence ID" value="KAK2654442.1"/>
    <property type="molecule type" value="Genomic_DNA"/>
</dbReference>
<dbReference type="AlphaFoldDB" id="A0AAD9X7Y5"/>
<proteinExistence type="predicted"/>
<protein>
    <recommendedName>
        <fullName evidence="1">Reverse transcriptase domain-containing protein</fullName>
    </recommendedName>
</protein>
<evidence type="ECO:0000259" key="1">
    <source>
        <dbReference type="Pfam" id="PF00078"/>
    </source>
</evidence>
<dbReference type="Proteomes" id="UP001280121">
    <property type="component" value="Unassembled WGS sequence"/>
</dbReference>
<feature type="domain" description="Reverse transcriptase" evidence="1">
    <location>
        <begin position="2"/>
        <end position="147"/>
    </location>
</feature>
<dbReference type="InterPro" id="IPR000477">
    <property type="entry name" value="RT_dom"/>
</dbReference>
<sequence>MKDYRPISLVRSLYKILAKVLANRMKKVIGSVVGDFQMAFVRNRQTLDNFIIAEEIIHHWKKSKKGGLLVKLDFEKAYDSLDHNFLDDIMGDMGFGAKWRQWIKCCISTPLLSVLVNGFPTRQFKSGPFSPFLINIAVEGLSTLLKKVERRDMLKGAIFEEGGGQFILVICNLPMIPFYSFNQKWSAL</sequence>
<dbReference type="Pfam" id="PF00078">
    <property type="entry name" value="RVT_1"/>
    <property type="match status" value="1"/>
</dbReference>
<dbReference type="PANTHER" id="PTHR46890:SF50">
    <property type="entry name" value="RNA-DIRECTED DNA POLYMERASE, EUKARYOTA, REVERSE TRANSCRIPTASE ZINC-BINDING DOMAIN PROTEIN-RELATED"/>
    <property type="match status" value="1"/>
</dbReference>
<dbReference type="InterPro" id="IPR052343">
    <property type="entry name" value="Retrotransposon-Effector_Assoc"/>
</dbReference>
<organism evidence="2 3">
    <name type="scientific">Dipteronia dyeriana</name>
    <dbReference type="NCBI Taxonomy" id="168575"/>
    <lineage>
        <taxon>Eukaryota</taxon>
        <taxon>Viridiplantae</taxon>
        <taxon>Streptophyta</taxon>
        <taxon>Embryophyta</taxon>
        <taxon>Tracheophyta</taxon>
        <taxon>Spermatophyta</taxon>
        <taxon>Magnoliopsida</taxon>
        <taxon>eudicotyledons</taxon>
        <taxon>Gunneridae</taxon>
        <taxon>Pentapetalae</taxon>
        <taxon>rosids</taxon>
        <taxon>malvids</taxon>
        <taxon>Sapindales</taxon>
        <taxon>Sapindaceae</taxon>
        <taxon>Hippocastanoideae</taxon>
        <taxon>Acereae</taxon>
        <taxon>Dipteronia</taxon>
    </lineage>
</organism>